<dbReference type="EMBL" id="CAJZAF010000034">
    <property type="protein sequence ID" value="CAG9183240.1"/>
    <property type="molecule type" value="Genomic_DNA"/>
</dbReference>
<sequence length="236" mass="26895">MGQARQRGTREERIAAMRDEFGVRGISRERFNAFVSWTRVPVAKHMSEELEWFANRDETVLGLVGLDYTDRDFLFITLGRDEKGRFRCIDVGVSLQAKSEARRQLFSSIQKHSSEGKSLFPQGDQDKAGVDLFTPVVAEDKLHKNFNLVRNHAVWTPANAMLSEMMRHFVDIDGNFVEQFQTTGFDARLWELYLYAYMVEEGLYVDRPEPAPDFSVKLGGKTVFIEAVTVNATAGD</sequence>
<evidence type="ECO:0000313" key="2">
    <source>
        <dbReference type="Proteomes" id="UP000701702"/>
    </source>
</evidence>
<dbReference type="Proteomes" id="UP000701702">
    <property type="component" value="Unassembled WGS sequence"/>
</dbReference>
<name>A0ABM8XSD0_9BURK</name>
<reference evidence="1 2" key="1">
    <citation type="submission" date="2021-08" db="EMBL/GenBank/DDBJ databases">
        <authorList>
            <person name="Peeters C."/>
        </authorList>
    </citation>
    <scope>NUCLEOTIDE SEQUENCE [LARGE SCALE GENOMIC DNA]</scope>
    <source>
        <strain evidence="1 2">LMG 23994</strain>
    </source>
</reference>
<gene>
    <name evidence="1" type="ORF">LMG23994_05094</name>
</gene>
<accession>A0ABM8XSD0</accession>
<proteinExistence type="predicted"/>
<protein>
    <submittedName>
        <fullName evidence="1">Uncharacterized protein</fullName>
    </submittedName>
</protein>
<dbReference type="RefSeq" id="WP_224007494.1">
    <property type="nucleotide sequence ID" value="NZ_CAJZAF010000034.1"/>
</dbReference>
<organism evidence="1 2">
    <name type="scientific">Cupriavidus pinatubonensis</name>
    <dbReference type="NCBI Taxonomy" id="248026"/>
    <lineage>
        <taxon>Bacteria</taxon>
        <taxon>Pseudomonadati</taxon>
        <taxon>Pseudomonadota</taxon>
        <taxon>Betaproteobacteria</taxon>
        <taxon>Burkholderiales</taxon>
        <taxon>Burkholderiaceae</taxon>
        <taxon>Cupriavidus</taxon>
    </lineage>
</organism>
<comment type="caution">
    <text evidence="1">The sequence shown here is derived from an EMBL/GenBank/DDBJ whole genome shotgun (WGS) entry which is preliminary data.</text>
</comment>
<keyword evidence="2" id="KW-1185">Reference proteome</keyword>
<evidence type="ECO:0000313" key="1">
    <source>
        <dbReference type="EMBL" id="CAG9183240.1"/>
    </source>
</evidence>